<protein>
    <submittedName>
        <fullName evidence="1">Uncharacterized protein</fullName>
    </submittedName>
</protein>
<keyword evidence="2" id="KW-1185">Reference proteome</keyword>
<accession>A0A0C3N783</accession>
<dbReference type="OrthoDB" id="2804090at2759"/>
<evidence type="ECO:0000313" key="1">
    <source>
        <dbReference type="EMBL" id="KIN96904.1"/>
    </source>
</evidence>
<reference evidence="1 2" key="1">
    <citation type="submission" date="2014-04" db="EMBL/GenBank/DDBJ databases">
        <authorList>
            <consortium name="DOE Joint Genome Institute"/>
            <person name="Kuo A."/>
            <person name="Kohler A."/>
            <person name="Costa M.D."/>
            <person name="Nagy L.G."/>
            <person name="Floudas D."/>
            <person name="Copeland A."/>
            <person name="Barry K.W."/>
            <person name="Cichocki N."/>
            <person name="Veneault-Fourrey C."/>
            <person name="LaButti K."/>
            <person name="Lindquist E.A."/>
            <person name="Lipzen A."/>
            <person name="Lundell T."/>
            <person name="Morin E."/>
            <person name="Murat C."/>
            <person name="Sun H."/>
            <person name="Tunlid A."/>
            <person name="Henrissat B."/>
            <person name="Grigoriev I.V."/>
            <person name="Hibbett D.S."/>
            <person name="Martin F."/>
            <person name="Nordberg H.P."/>
            <person name="Cantor M.N."/>
            <person name="Hua S.X."/>
        </authorList>
    </citation>
    <scope>NUCLEOTIDE SEQUENCE [LARGE SCALE GENOMIC DNA]</scope>
    <source>
        <strain evidence="1 2">Marx 270</strain>
    </source>
</reference>
<dbReference type="AlphaFoldDB" id="A0A0C3N783"/>
<sequence>WVITMPNVDFVLELYIFKEVNLCLHANGQFGLVDCFQWPQTYKKNYKYAVCIPQK</sequence>
<reference evidence="2" key="2">
    <citation type="submission" date="2015-01" db="EMBL/GenBank/DDBJ databases">
        <title>Evolutionary Origins and Diversification of the Mycorrhizal Mutualists.</title>
        <authorList>
            <consortium name="DOE Joint Genome Institute"/>
            <consortium name="Mycorrhizal Genomics Consortium"/>
            <person name="Kohler A."/>
            <person name="Kuo A."/>
            <person name="Nagy L.G."/>
            <person name="Floudas D."/>
            <person name="Copeland A."/>
            <person name="Barry K.W."/>
            <person name="Cichocki N."/>
            <person name="Veneault-Fourrey C."/>
            <person name="LaButti K."/>
            <person name="Lindquist E.A."/>
            <person name="Lipzen A."/>
            <person name="Lundell T."/>
            <person name="Morin E."/>
            <person name="Murat C."/>
            <person name="Riley R."/>
            <person name="Ohm R."/>
            <person name="Sun H."/>
            <person name="Tunlid A."/>
            <person name="Henrissat B."/>
            <person name="Grigoriev I.V."/>
            <person name="Hibbett D.S."/>
            <person name="Martin F."/>
        </authorList>
    </citation>
    <scope>NUCLEOTIDE SEQUENCE [LARGE SCALE GENOMIC DNA]</scope>
    <source>
        <strain evidence="2">Marx 270</strain>
    </source>
</reference>
<evidence type="ECO:0000313" key="2">
    <source>
        <dbReference type="Proteomes" id="UP000054217"/>
    </source>
</evidence>
<dbReference type="EMBL" id="KN832037">
    <property type="protein sequence ID" value="KIN96904.1"/>
    <property type="molecule type" value="Genomic_DNA"/>
</dbReference>
<proteinExistence type="predicted"/>
<organism evidence="1 2">
    <name type="scientific">Pisolithus tinctorius Marx 270</name>
    <dbReference type="NCBI Taxonomy" id="870435"/>
    <lineage>
        <taxon>Eukaryota</taxon>
        <taxon>Fungi</taxon>
        <taxon>Dikarya</taxon>
        <taxon>Basidiomycota</taxon>
        <taxon>Agaricomycotina</taxon>
        <taxon>Agaricomycetes</taxon>
        <taxon>Agaricomycetidae</taxon>
        <taxon>Boletales</taxon>
        <taxon>Sclerodermatineae</taxon>
        <taxon>Pisolithaceae</taxon>
        <taxon>Pisolithus</taxon>
    </lineage>
</organism>
<dbReference type="HOGENOM" id="CLU_125776_3_0_1"/>
<name>A0A0C3N783_PISTI</name>
<feature type="non-terminal residue" evidence="1">
    <location>
        <position position="55"/>
    </location>
</feature>
<dbReference type="Proteomes" id="UP000054217">
    <property type="component" value="Unassembled WGS sequence"/>
</dbReference>
<feature type="non-terminal residue" evidence="1">
    <location>
        <position position="1"/>
    </location>
</feature>
<gene>
    <name evidence="1" type="ORF">M404DRAFT_47905</name>
</gene>
<dbReference type="InParanoid" id="A0A0C3N783"/>